<feature type="domain" description="Major fimbrial subunit protein N-terminal" evidence="6">
    <location>
        <begin position="47"/>
        <end position="169"/>
    </location>
</feature>
<name>A0A3R6EBK6_9BACT</name>
<dbReference type="InterPro" id="IPR029141">
    <property type="entry name" value="FimA_N"/>
</dbReference>
<gene>
    <name evidence="8" type="ORF">DW191_00525</name>
    <name evidence="7" type="ORF">DW986_12195</name>
</gene>
<dbReference type="Proteomes" id="UP000285173">
    <property type="component" value="Unassembled WGS sequence"/>
</dbReference>
<reference evidence="9 10" key="1">
    <citation type="submission" date="2018-08" db="EMBL/GenBank/DDBJ databases">
        <title>A genome reference for cultivated species of the human gut microbiota.</title>
        <authorList>
            <person name="Zou Y."/>
            <person name="Xue W."/>
            <person name="Luo G."/>
        </authorList>
    </citation>
    <scope>NUCLEOTIDE SEQUENCE [LARGE SCALE GENOMIC DNA]</scope>
    <source>
        <strain evidence="8 9">AM16-50</strain>
        <strain evidence="7 10">AM50-15</strain>
    </source>
</reference>
<comment type="subcellular location">
    <subcellularLocation>
        <location evidence="1">Fimbrium</location>
    </subcellularLocation>
</comment>
<feature type="chain" id="PRO_5033805380" description="Major fimbrial subunit protein N-terminal domain-containing protein" evidence="5">
    <location>
        <begin position="18"/>
        <end position="428"/>
    </location>
</feature>
<dbReference type="EMBL" id="QSEF01000016">
    <property type="protein sequence ID" value="RGZ46755.1"/>
    <property type="molecule type" value="Genomic_DNA"/>
</dbReference>
<organism evidence="8 9">
    <name type="scientific">Parabacteroides merdae</name>
    <dbReference type="NCBI Taxonomy" id="46503"/>
    <lineage>
        <taxon>Bacteria</taxon>
        <taxon>Pseudomonadati</taxon>
        <taxon>Bacteroidota</taxon>
        <taxon>Bacteroidia</taxon>
        <taxon>Bacteroidales</taxon>
        <taxon>Tannerellaceae</taxon>
        <taxon>Parabacteroides</taxon>
    </lineage>
</organism>
<evidence type="ECO:0000256" key="5">
    <source>
        <dbReference type="SAM" id="SignalP"/>
    </source>
</evidence>
<evidence type="ECO:0000259" key="6">
    <source>
        <dbReference type="Pfam" id="PF06321"/>
    </source>
</evidence>
<comment type="caution">
    <text evidence="8">The sequence shown here is derived from an EMBL/GenBank/DDBJ whole genome shotgun (WGS) entry which is preliminary data.</text>
</comment>
<evidence type="ECO:0000313" key="10">
    <source>
        <dbReference type="Proteomes" id="UP000285173"/>
    </source>
</evidence>
<accession>A0A3R6EBK6</accession>
<dbReference type="AlphaFoldDB" id="A0A3R6EBK6"/>
<comment type="similarity">
    <text evidence="2">Belongs to the bacteroidetes fimbrillin superfamily. FimA/Mfa1 family.</text>
</comment>
<dbReference type="EMBL" id="QRKC01000001">
    <property type="protein sequence ID" value="RHH79664.1"/>
    <property type="molecule type" value="Genomic_DNA"/>
</dbReference>
<evidence type="ECO:0000313" key="7">
    <source>
        <dbReference type="EMBL" id="RGZ46755.1"/>
    </source>
</evidence>
<keyword evidence="3 5" id="KW-0732">Signal</keyword>
<dbReference type="RefSeq" id="WP_122203304.1">
    <property type="nucleotide sequence ID" value="NZ_QRKC01000001.1"/>
</dbReference>
<keyword evidence="4" id="KW-0281">Fimbrium</keyword>
<sequence>MKLRNLMYATMIACAFASCSNDDVPTPDNGNPDVEGGTSLALKIDQPTTKAGEGDIRNLTVLVFNGAGTNDIKLEKKATVEEEGAVEVLQTKLTPGNKTVLVLANAKDEVATFNEETTSYQNVLDATTKFELYSETDGDFSMNSKAYEVTLKANVTNYLGYGLSGDKEGNYLPQAGDGAVKMYRNVAKVVLKGIKIKESVAEGQQYPNAELKLKEIFILHGHNNSKLVGANGAEWGATMMDGSYGNGVVSDVYTKYLEDVSETDKIFNYIQDPTSNYVYEPTFVSVFDDVTVSKTEAYAPKDMKTFYPYENTSGGDGIQTLLVIKGDFSYDGIKSGDSEPSRITESNRYYSFAIGNTGTVSEKVPTDFVGLRADDKIHGVMRNLQYNTTITVTGPGYKTPVGPKYDETFLDVKVEVVPFGEVNQDVEI</sequence>
<dbReference type="Pfam" id="PF06321">
    <property type="entry name" value="P_gingi_FimA"/>
    <property type="match status" value="1"/>
</dbReference>
<evidence type="ECO:0000313" key="8">
    <source>
        <dbReference type="EMBL" id="RHH79664.1"/>
    </source>
</evidence>
<dbReference type="GO" id="GO:0009289">
    <property type="term" value="C:pilus"/>
    <property type="evidence" value="ECO:0007669"/>
    <property type="project" value="UniProtKB-SubCell"/>
</dbReference>
<proteinExistence type="inferred from homology"/>
<dbReference type="Gene3D" id="2.60.40.3160">
    <property type="match status" value="1"/>
</dbReference>
<evidence type="ECO:0000256" key="1">
    <source>
        <dbReference type="ARBA" id="ARBA00004561"/>
    </source>
</evidence>
<evidence type="ECO:0000256" key="2">
    <source>
        <dbReference type="ARBA" id="ARBA00006011"/>
    </source>
</evidence>
<evidence type="ECO:0000256" key="4">
    <source>
        <dbReference type="ARBA" id="ARBA00023263"/>
    </source>
</evidence>
<feature type="signal peptide" evidence="5">
    <location>
        <begin position="1"/>
        <end position="17"/>
    </location>
</feature>
<evidence type="ECO:0000313" key="9">
    <source>
        <dbReference type="Proteomes" id="UP000283732"/>
    </source>
</evidence>
<protein>
    <recommendedName>
        <fullName evidence="6">Major fimbrial subunit protein N-terminal domain-containing protein</fullName>
    </recommendedName>
</protein>
<dbReference type="Gene3D" id="2.60.40.3690">
    <property type="match status" value="1"/>
</dbReference>
<dbReference type="Proteomes" id="UP000283732">
    <property type="component" value="Unassembled WGS sequence"/>
</dbReference>
<evidence type="ECO:0000256" key="3">
    <source>
        <dbReference type="ARBA" id="ARBA00022729"/>
    </source>
</evidence>
<dbReference type="PROSITE" id="PS51257">
    <property type="entry name" value="PROKAR_LIPOPROTEIN"/>
    <property type="match status" value="1"/>
</dbReference>